<organism evidence="1">
    <name type="scientific">hydrothermal vent metagenome</name>
    <dbReference type="NCBI Taxonomy" id="652676"/>
    <lineage>
        <taxon>unclassified sequences</taxon>
        <taxon>metagenomes</taxon>
        <taxon>ecological metagenomes</taxon>
    </lineage>
</organism>
<protein>
    <submittedName>
        <fullName evidence="1">Uncharacterized protein</fullName>
    </submittedName>
</protein>
<sequence>MKVLLTFIVLLYGQQYAFADMTLKFNELISKKNTTFKIKNGQLKFFEPDKAQFNQYKRDTQQFMSVDTATGKKALITQALLKQRVKQLNQQRLTKLAQVELKLKNELKSMSDKDRETAESLVNFLKYPDIYGEQTHLSIKKANISKKIHNINCQVYQLFRKKNRIKEVCIAQAKSLNLTNDDYKTLRSFYQFNYNMQTQLMLAMGKT</sequence>
<evidence type="ECO:0000313" key="1">
    <source>
        <dbReference type="EMBL" id="VAW57459.1"/>
    </source>
</evidence>
<feature type="non-terminal residue" evidence="1">
    <location>
        <position position="207"/>
    </location>
</feature>
<reference evidence="1" key="1">
    <citation type="submission" date="2018-06" db="EMBL/GenBank/DDBJ databases">
        <authorList>
            <person name="Zhirakovskaya E."/>
        </authorList>
    </citation>
    <scope>NUCLEOTIDE SEQUENCE</scope>
</reference>
<dbReference type="AlphaFoldDB" id="A0A3B0X7J6"/>
<accession>A0A3B0X7J6</accession>
<dbReference type="EMBL" id="UOFF01000398">
    <property type="protein sequence ID" value="VAW57459.1"/>
    <property type="molecule type" value="Genomic_DNA"/>
</dbReference>
<name>A0A3B0X7J6_9ZZZZ</name>
<gene>
    <name evidence="1" type="ORF">MNBD_GAMMA07-433</name>
</gene>
<proteinExistence type="predicted"/>